<organism evidence="5">
    <name type="scientific">Siphoviridae sp. ctlgF9</name>
    <dbReference type="NCBI Taxonomy" id="2825649"/>
    <lineage>
        <taxon>Viruses</taxon>
        <taxon>Duplodnaviria</taxon>
        <taxon>Heunggongvirae</taxon>
        <taxon>Uroviricota</taxon>
        <taxon>Caudoviricetes</taxon>
    </lineage>
</organism>
<sequence>MPYTKEQLAEEIEKRQAEARKQAEARAARHAKMTEHNKEMSESDRGRAQTRAWFNAVRTGNTQELRRIDSEVAREYADIDIEVRRMGYRADSQNVTTQADGGYLVPTVIEKAIVEKMVDVAPIRQFATVISNAPANLRVPGQVSRPQVAWTAEEANYNKTKATFSGFDIVAKKLTGIVPLTEEFQQDAAAFSVVEQLLTKQLAEEIAYQENIAFLAGDGTSKPRGIRTRKSALPAGQKINFGANVAALNYDAVKKAYRAMPISYRRNAFWVGNTNLVTQLDTVKDTTGRYIYTQDVRDGLPYDKLLGLPFVEVDATAMNFDELWLVNKNCFWITDVAGVRIDFGYANGDFESGRNSLRVMKRTGASPLITDGFVMASVNGA</sequence>
<evidence type="ECO:0000256" key="1">
    <source>
        <dbReference type="ARBA" id="ARBA00004328"/>
    </source>
</evidence>
<dbReference type="Gene3D" id="3.30.2320.10">
    <property type="entry name" value="hypothetical protein PF0899 domain"/>
    <property type="match status" value="1"/>
</dbReference>
<dbReference type="InterPro" id="IPR024455">
    <property type="entry name" value="Phage_capsid"/>
</dbReference>
<name>A0A8S5PVW8_9CAUD</name>
<keyword evidence="2" id="KW-0946">Virion</keyword>
<dbReference type="EMBL" id="BK015517">
    <property type="protein sequence ID" value="DAE10635.1"/>
    <property type="molecule type" value="Genomic_DNA"/>
</dbReference>
<evidence type="ECO:0000256" key="3">
    <source>
        <dbReference type="SAM" id="MobiDB-lite"/>
    </source>
</evidence>
<evidence type="ECO:0000313" key="5">
    <source>
        <dbReference type="EMBL" id="DAE10635.1"/>
    </source>
</evidence>
<feature type="domain" description="Phage capsid-like C-terminal" evidence="4">
    <location>
        <begin position="101"/>
        <end position="375"/>
    </location>
</feature>
<evidence type="ECO:0000259" key="4">
    <source>
        <dbReference type="Pfam" id="PF05065"/>
    </source>
</evidence>
<dbReference type="SUPFAM" id="SSF56563">
    <property type="entry name" value="Major capsid protein gp5"/>
    <property type="match status" value="1"/>
</dbReference>
<evidence type="ECO:0000256" key="2">
    <source>
        <dbReference type="ARBA" id="ARBA00022844"/>
    </source>
</evidence>
<proteinExistence type="predicted"/>
<dbReference type="Pfam" id="PF05065">
    <property type="entry name" value="Phage_capsid"/>
    <property type="match status" value="1"/>
</dbReference>
<dbReference type="InterPro" id="IPR054612">
    <property type="entry name" value="Phage_capsid-like_C"/>
</dbReference>
<feature type="compositionally biased region" description="Basic and acidic residues" evidence="3">
    <location>
        <begin position="7"/>
        <end position="47"/>
    </location>
</feature>
<reference evidence="5" key="1">
    <citation type="journal article" date="2021" name="Proc. Natl. Acad. Sci. U.S.A.">
        <title>A Catalog of Tens of Thousands of Viruses from Human Metagenomes Reveals Hidden Associations with Chronic Diseases.</title>
        <authorList>
            <person name="Tisza M.J."/>
            <person name="Buck C.B."/>
        </authorList>
    </citation>
    <scope>NUCLEOTIDE SEQUENCE</scope>
    <source>
        <strain evidence="5">CtlgF9</strain>
    </source>
</reference>
<dbReference type="GO" id="GO:0044423">
    <property type="term" value="C:virion component"/>
    <property type="evidence" value="ECO:0007669"/>
    <property type="project" value="UniProtKB-KW"/>
</dbReference>
<dbReference type="NCBIfam" id="TIGR01554">
    <property type="entry name" value="major_cap_HK97"/>
    <property type="match status" value="1"/>
</dbReference>
<protein>
    <submittedName>
        <fullName evidence="5">Major capsid protein</fullName>
    </submittedName>
</protein>
<comment type="subcellular location">
    <subcellularLocation>
        <location evidence="1">Virion</location>
    </subcellularLocation>
</comment>
<feature type="region of interest" description="Disordered" evidence="3">
    <location>
        <begin position="1"/>
        <end position="47"/>
    </location>
</feature>
<dbReference type="Gene3D" id="3.30.2400.10">
    <property type="entry name" value="Major capsid protein gp5"/>
    <property type="match status" value="1"/>
</dbReference>
<accession>A0A8S5PVW8</accession>